<keyword evidence="3" id="KW-1185">Reference proteome</keyword>
<accession>A0A4Q9FLL5</accession>
<dbReference type="EMBL" id="SIRT01000001">
    <property type="protein sequence ID" value="TBN06550.1"/>
    <property type="molecule type" value="Genomic_DNA"/>
</dbReference>
<dbReference type="OrthoDB" id="1446731at2"/>
<keyword evidence="1" id="KW-0472">Membrane</keyword>
<feature type="transmembrane region" description="Helical" evidence="1">
    <location>
        <begin position="24"/>
        <end position="44"/>
    </location>
</feature>
<name>A0A4Q9FLL5_9FLAO</name>
<dbReference type="AlphaFoldDB" id="A0A4Q9FLL5"/>
<sequence>MENKQPKLKRNLEKFQPKASKKSLVLGSVIATILAITPFLFTLYESVPKQRVWDTFLFTYDSGFWEDANYGMWVLSSKAIPLLLLFIWFFTNRHWWYHALLVPMFMYIYQIFGFFNDELKFFDELQLMYMIPVMAVVIPSIYLIRARIFNKINEATKSLEELEEEFKMSPKNFWDKIRQYF</sequence>
<evidence type="ECO:0000256" key="1">
    <source>
        <dbReference type="SAM" id="Phobius"/>
    </source>
</evidence>
<keyword evidence="1" id="KW-0812">Transmembrane</keyword>
<reference evidence="2 3" key="1">
    <citation type="submission" date="2019-02" db="EMBL/GenBank/DDBJ databases">
        <title>Hyunsoonleella sp., isolated from marine sediment.</title>
        <authorList>
            <person name="Liu B.-T."/>
        </authorList>
    </citation>
    <scope>NUCLEOTIDE SEQUENCE [LARGE SCALE GENOMIC DNA]</scope>
    <source>
        <strain evidence="2 3">T58</strain>
    </source>
</reference>
<dbReference type="Proteomes" id="UP000291142">
    <property type="component" value="Unassembled WGS sequence"/>
</dbReference>
<comment type="caution">
    <text evidence="2">The sequence shown here is derived from an EMBL/GenBank/DDBJ whole genome shotgun (WGS) entry which is preliminary data.</text>
</comment>
<organism evidence="2 3">
    <name type="scientific">Hyunsoonleella flava</name>
    <dbReference type="NCBI Taxonomy" id="2527939"/>
    <lineage>
        <taxon>Bacteria</taxon>
        <taxon>Pseudomonadati</taxon>
        <taxon>Bacteroidota</taxon>
        <taxon>Flavobacteriia</taxon>
        <taxon>Flavobacteriales</taxon>
        <taxon>Flavobacteriaceae</taxon>
    </lineage>
</organism>
<feature type="transmembrane region" description="Helical" evidence="1">
    <location>
        <begin position="95"/>
        <end position="115"/>
    </location>
</feature>
<keyword evidence="1" id="KW-1133">Transmembrane helix</keyword>
<feature type="transmembrane region" description="Helical" evidence="1">
    <location>
        <begin position="70"/>
        <end position="90"/>
    </location>
</feature>
<evidence type="ECO:0000313" key="3">
    <source>
        <dbReference type="Proteomes" id="UP000291142"/>
    </source>
</evidence>
<evidence type="ECO:0000313" key="2">
    <source>
        <dbReference type="EMBL" id="TBN06550.1"/>
    </source>
</evidence>
<proteinExistence type="predicted"/>
<protein>
    <submittedName>
        <fullName evidence="2">Uncharacterized protein</fullName>
    </submittedName>
</protein>
<feature type="transmembrane region" description="Helical" evidence="1">
    <location>
        <begin position="127"/>
        <end position="144"/>
    </location>
</feature>
<gene>
    <name evidence="2" type="ORF">EYD45_01305</name>
</gene>